<dbReference type="AlphaFoldDB" id="A0A6A3QHI4"/>
<dbReference type="GO" id="GO:0043657">
    <property type="term" value="C:host cell"/>
    <property type="evidence" value="ECO:0007669"/>
    <property type="project" value="UniProtKB-SubCell"/>
</dbReference>
<reference evidence="8 9" key="1">
    <citation type="submission" date="2018-08" db="EMBL/GenBank/DDBJ databases">
        <title>Genomic investigation of the strawberry pathogen Phytophthora fragariae indicates pathogenicity is determined by transcriptional variation in three key races.</title>
        <authorList>
            <person name="Adams T.M."/>
            <person name="Armitage A.D."/>
            <person name="Sobczyk M.K."/>
            <person name="Bates H.J."/>
            <person name="Dunwell J.M."/>
            <person name="Nellist C.F."/>
            <person name="Harrison R.J."/>
        </authorList>
    </citation>
    <scope>NUCLEOTIDE SEQUENCE [LARGE SCALE GENOMIC DNA]</scope>
    <source>
        <strain evidence="7 8">A4</strain>
        <strain evidence="6 9">NOV-5</strain>
        <strain evidence="5 10">NOV-71</strain>
    </source>
</reference>
<evidence type="ECO:0000259" key="4">
    <source>
        <dbReference type="Pfam" id="PF20147"/>
    </source>
</evidence>
<dbReference type="EMBL" id="QXGE01003022">
    <property type="protein sequence ID" value="KAE9277607.1"/>
    <property type="molecule type" value="Genomic_DNA"/>
</dbReference>
<organism evidence="5 10">
    <name type="scientific">Phytophthora fragariae</name>
    <dbReference type="NCBI Taxonomy" id="53985"/>
    <lineage>
        <taxon>Eukaryota</taxon>
        <taxon>Sar</taxon>
        <taxon>Stramenopiles</taxon>
        <taxon>Oomycota</taxon>
        <taxon>Peronosporomycetes</taxon>
        <taxon>Peronosporales</taxon>
        <taxon>Peronosporaceae</taxon>
        <taxon>Phytophthora</taxon>
    </lineage>
</organism>
<dbReference type="Proteomes" id="UP000440732">
    <property type="component" value="Unassembled WGS sequence"/>
</dbReference>
<name>A0A6A3QHI4_9STRA</name>
<dbReference type="InterPro" id="IPR045379">
    <property type="entry name" value="Crinkler_N"/>
</dbReference>
<gene>
    <name evidence="7" type="ORF">PF001_g25570</name>
    <name evidence="6" type="ORF">PF006_g25817</name>
    <name evidence="5" type="ORF">PF007_g24661</name>
</gene>
<evidence type="ECO:0000313" key="8">
    <source>
        <dbReference type="Proteomes" id="UP000437068"/>
    </source>
</evidence>
<dbReference type="EMBL" id="QXFZ01002515">
    <property type="protein sequence ID" value="KAE9076335.1"/>
    <property type="molecule type" value="Genomic_DNA"/>
</dbReference>
<proteinExistence type="predicted"/>
<evidence type="ECO:0000313" key="10">
    <source>
        <dbReference type="Proteomes" id="UP000441208"/>
    </source>
</evidence>
<evidence type="ECO:0000256" key="1">
    <source>
        <dbReference type="ARBA" id="ARBA00004340"/>
    </source>
</evidence>
<evidence type="ECO:0000256" key="3">
    <source>
        <dbReference type="ARBA" id="ARBA00022525"/>
    </source>
</evidence>
<comment type="subcellular location">
    <subcellularLocation>
        <location evidence="1">Host cell</location>
    </subcellularLocation>
    <subcellularLocation>
        <location evidence="2">Secreted</location>
    </subcellularLocation>
</comment>
<feature type="domain" description="Crinkler effector protein N-terminal" evidence="4">
    <location>
        <begin position="3"/>
        <end position="113"/>
    </location>
</feature>
<dbReference type="Proteomes" id="UP000437068">
    <property type="component" value="Unassembled WGS sequence"/>
</dbReference>
<protein>
    <recommendedName>
        <fullName evidence="4">Crinkler effector protein N-terminal domain-containing protein</fullName>
    </recommendedName>
</protein>
<evidence type="ECO:0000313" key="6">
    <source>
        <dbReference type="EMBL" id="KAE9087384.1"/>
    </source>
</evidence>
<dbReference type="GO" id="GO:0005576">
    <property type="term" value="C:extracellular region"/>
    <property type="evidence" value="ECO:0007669"/>
    <property type="project" value="UniProtKB-SubCell"/>
</dbReference>
<keyword evidence="3" id="KW-0964">Secreted</keyword>
<dbReference type="Proteomes" id="UP000441208">
    <property type="component" value="Unassembled WGS sequence"/>
</dbReference>
<sequence length="442" mass="48465">MAKLFCAIVGVAGSAFPVDIDTGQTVGDLKKAIKEEKTNKLKDIDADALQLFLAKTADGKWLPSNDPDVVAMRSGAVSEKVQNLLNGQIDPAEEIADVFVPAPQKKEIHVLVVVPEGAVGSASETSKMDQVVQEVHEMYAQTVLTKRKRYVHSKVTSTQGRQLLRDLRIKVDTVRTVPFPVGMGGPVGGFGWESVMDGNGEEIVLTEAQQKERYRHYVEHNIGAVLEEKRLCVVGVENDQNVLTVDVPGHDIELSGRTDLLVLSDIIQDNPNDLQYLPDVKMLIEVKKKVVPSCDFQALSELIALDLIADDDPVVALLTDLNGSWLFFWVSENKNDSVRILKATIKNPGEAFEVIKALLAQPPPPADSDTDIVELPCFQRPVKRMKLKKALPSIGEGGESGGIRESIERYYDIASCLGPDLDMARAVARQVTRSIPTLSYFS</sequence>
<dbReference type="EMBL" id="QXGA01003112">
    <property type="protein sequence ID" value="KAE9087384.1"/>
    <property type="molecule type" value="Genomic_DNA"/>
</dbReference>
<comment type="caution">
    <text evidence="5">The sequence shown here is derived from an EMBL/GenBank/DDBJ whole genome shotgun (WGS) entry which is preliminary data.</text>
</comment>
<evidence type="ECO:0000256" key="2">
    <source>
        <dbReference type="ARBA" id="ARBA00004613"/>
    </source>
</evidence>
<evidence type="ECO:0000313" key="5">
    <source>
        <dbReference type="EMBL" id="KAE9076335.1"/>
    </source>
</evidence>
<dbReference type="Pfam" id="PF20147">
    <property type="entry name" value="Crinkler"/>
    <property type="match status" value="1"/>
</dbReference>
<evidence type="ECO:0000313" key="9">
    <source>
        <dbReference type="Proteomes" id="UP000440732"/>
    </source>
</evidence>
<accession>A0A6A3QHI4</accession>
<evidence type="ECO:0000313" key="7">
    <source>
        <dbReference type="EMBL" id="KAE9277607.1"/>
    </source>
</evidence>